<evidence type="ECO:0000256" key="2">
    <source>
        <dbReference type="ARBA" id="ARBA00005330"/>
    </source>
</evidence>
<evidence type="ECO:0000256" key="1">
    <source>
        <dbReference type="ARBA" id="ARBA00004123"/>
    </source>
</evidence>
<feature type="compositionally biased region" description="Basic and acidic residues" evidence="6">
    <location>
        <begin position="118"/>
        <end position="153"/>
    </location>
</feature>
<dbReference type="Proteomes" id="UP001590950">
    <property type="component" value="Unassembled WGS sequence"/>
</dbReference>
<evidence type="ECO:0000256" key="5">
    <source>
        <dbReference type="ARBA" id="ARBA00023242"/>
    </source>
</evidence>
<feature type="region of interest" description="Disordered" evidence="6">
    <location>
        <begin position="118"/>
        <end position="274"/>
    </location>
</feature>
<feature type="region of interest" description="Disordered" evidence="6">
    <location>
        <begin position="436"/>
        <end position="492"/>
    </location>
</feature>
<evidence type="ECO:0000256" key="6">
    <source>
        <dbReference type="SAM" id="MobiDB-lite"/>
    </source>
</evidence>
<keyword evidence="3" id="KW-0805">Transcription regulation</keyword>
<comment type="subcellular location">
    <subcellularLocation>
        <location evidence="1">Nucleus</location>
    </subcellularLocation>
</comment>
<name>A0ABR4A7N2_9LECA</name>
<accession>A0ABR4A7N2</accession>
<dbReference type="Pfam" id="PF10198">
    <property type="entry name" value="Ada3"/>
    <property type="match status" value="1"/>
</dbReference>
<keyword evidence="8" id="KW-1185">Reference proteome</keyword>
<feature type="region of interest" description="Disordered" evidence="6">
    <location>
        <begin position="592"/>
        <end position="629"/>
    </location>
</feature>
<comment type="caution">
    <text evidence="7">The sequence shown here is derived from an EMBL/GenBank/DDBJ whole genome shotgun (WGS) entry which is preliminary data.</text>
</comment>
<dbReference type="PANTHER" id="PTHR13556">
    <property type="entry name" value="TRANSCRIPTIONAL ADAPTER 3-RELATED"/>
    <property type="match status" value="1"/>
</dbReference>
<dbReference type="InterPro" id="IPR019340">
    <property type="entry name" value="Histone_AcTrfase_su3"/>
</dbReference>
<feature type="compositionally biased region" description="Basic and acidic residues" evidence="6">
    <location>
        <begin position="384"/>
        <end position="394"/>
    </location>
</feature>
<evidence type="ECO:0000313" key="8">
    <source>
        <dbReference type="Proteomes" id="UP001590950"/>
    </source>
</evidence>
<protein>
    <submittedName>
        <fullName evidence="7">Uncharacterized protein</fullName>
    </submittedName>
</protein>
<dbReference type="PANTHER" id="PTHR13556:SF2">
    <property type="entry name" value="TRANSCRIPTIONAL ADAPTER 3"/>
    <property type="match status" value="1"/>
</dbReference>
<reference evidence="7 8" key="1">
    <citation type="submission" date="2024-09" db="EMBL/GenBank/DDBJ databases">
        <title>Rethinking Asexuality: The Enigmatic Case of Functional Sexual Genes in Lepraria (Stereocaulaceae).</title>
        <authorList>
            <person name="Doellman M."/>
            <person name="Sun Y."/>
            <person name="Barcenas-Pena A."/>
            <person name="Lumbsch H.T."/>
            <person name="Grewe F."/>
        </authorList>
    </citation>
    <scope>NUCLEOTIDE SEQUENCE [LARGE SCALE GENOMIC DNA]</scope>
    <source>
        <strain evidence="7 8">Mercado 3170</strain>
    </source>
</reference>
<organism evidence="7 8">
    <name type="scientific">Stereocaulon virgatum</name>
    <dbReference type="NCBI Taxonomy" id="373712"/>
    <lineage>
        <taxon>Eukaryota</taxon>
        <taxon>Fungi</taxon>
        <taxon>Dikarya</taxon>
        <taxon>Ascomycota</taxon>
        <taxon>Pezizomycotina</taxon>
        <taxon>Lecanoromycetes</taxon>
        <taxon>OSLEUM clade</taxon>
        <taxon>Lecanoromycetidae</taxon>
        <taxon>Lecanorales</taxon>
        <taxon>Lecanorineae</taxon>
        <taxon>Stereocaulaceae</taxon>
        <taxon>Stereocaulon</taxon>
    </lineage>
</organism>
<gene>
    <name evidence="7" type="ORF">N7G274_008006</name>
</gene>
<feature type="compositionally biased region" description="Polar residues" evidence="6">
    <location>
        <begin position="20"/>
        <end position="36"/>
    </location>
</feature>
<evidence type="ECO:0000256" key="4">
    <source>
        <dbReference type="ARBA" id="ARBA00023163"/>
    </source>
</evidence>
<feature type="compositionally biased region" description="Basic residues" evidence="6">
    <location>
        <begin position="592"/>
        <end position="602"/>
    </location>
</feature>
<proteinExistence type="inferred from homology"/>
<evidence type="ECO:0000313" key="7">
    <source>
        <dbReference type="EMBL" id="KAL2039338.1"/>
    </source>
</evidence>
<comment type="similarity">
    <text evidence="2">Belongs to the NGG1 family.</text>
</comment>
<evidence type="ECO:0000256" key="3">
    <source>
        <dbReference type="ARBA" id="ARBA00023015"/>
    </source>
</evidence>
<keyword evidence="4" id="KW-0804">Transcription</keyword>
<feature type="compositionally biased region" description="Low complexity" evidence="6">
    <location>
        <begin position="211"/>
        <end position="228"/>
    </location>
</feature>
<feature type="region of interest" description="Disordered" evidence="6">
    <location>
        <begin position="1"/>
        <end position="36"/>
    </location>
</feature>
<keyword evidence="5" id="KW-0539">Nucleus</keyword>
<feature type="compositionally biased region" description="Basic and acidic residues" evidence="6">
    <location>
        <begin position="162"/>
        <end position="171"/>
    </location>
</feature>
<sequence length="688" mass="76364">MPPVVMKSKPKGREGRQSRSRNTTPSSVVEVPLSNTNPSNTAYTDIPIANLMIPTNVSYDDILERHGGNGGIPDPSHLNTMAKDLKQLGDLAISRGNVCNAGMRVLADRRKVAILEEEREREREQATRARESEERRMLKREAEEQDDAKERKGSKNKKRKERSTVREERPLSHGAHVLARQDGLDLPIEASPSQIIKASASPPKRKLDATSGRSSSSLSEASPIASPSTAPPLDPTSPRATPTSSTSDEDAQQPPPAANITQWQTFGPNPLTFDDPTIYDIRPITEDMADDEKKEIFCVASFPHDDLKDLIAGTPPNKDFSMAVKPNNQVAAHTFSAYLDNYLRPLKEEDIGFLNERGDRTTPFIIPRRGKRSYKEIWDEEDGSISRETPEQDRLPPNQPRGSLDQMTDKIAETDQISSGPLLNRLLSTMRFEHRAPPEENAQTNGLTNGADEPPLTNGDLPNGISHEQNADDPNNKATSLPPATALPSADRHPTTALNLTHAQVDERLKAELRHIGFLAPDDEPDYDSHCDDEIAERLRYLQEELRRVSILNGARKQRVLDLAQEQMAYQEYATILEDLDGQVQQAYLKRSRTMKSKKNAKRPGGAGGGSHPVHGGVSTDGGVSKPGIGDVARQLMTRRAKWQEKIGPVFRPDIRRVRGKGEGIFGEGVMEPLVRMEKERWEEEAEV</sequence>
<feature type="region of interest" description="Disordered" evidence="6">
    <location>
        <begin position="380"/>
        <end position="405"/>
    </location>
</feature>
<dbReference type="EMBL" id="JBEFKJ010000026">
    <property type="protein sequence ID" value="KAL2039338.1"/>
    <property type="molecule type" value="Genomic_DNA"/>
</dbReference>
<feature type="compositionally biased region" description="Polar residues" evidence="6">
    <location>
        <begin position="466"/>
        <end position="479"/>
    </location>
</feature>
<feature type="compositionally biased region" description="Low complexity" evidence="6">
    <location>
        <begin position="236"/>
        <end position="246"/>
    </location>
</feature>